<feature type="short sequence motif" description="Histidine triad motif" evidence="2 3">
    <location>
        <begin position="97"/>
        <end position="101"/>
    </location>
</feature>
<evidence type="ECO:0000259" key="4">
    <source>
        <dbReference type="PROSITE" id="PS51084"/>
    </source>
</evidence>
<dbReference type="InterPro" id="IPR036265">
    <property type="entry name" value="HIT-like_sf"/>
</dbReference>
<proteinExistence type="predicted"/>
<gene>
    <name evidence="5" type="ORF">UT67_C0014G0014</name>
</gene>
<dbReference type="AlphaFoldDB" id="A0A0G0T9D5"/>
<dbReference type="SUPFAM" id="SSF54197">
    <property type="entry name" value="HIT-like"/>
    <property type="match status" value="1"/>
</dbReference>
<dbReference type="InterPro" id="IPR039384">
    <property type="entry name" value="HINT"/>
</dbReference>
<dbReference type="Gene3D" id="3.30.428.10">
    <property type="entry name" value="HIT-like"/>
    <property type="match status" value="1"/>
</dbReference>
<dbReference type="Proteomes" id="UP000034855">
    <property type="component" value="Unassembled WGS sequence"/>
</dbReference>
<protein>
    <submittedName>
        <fullName evidence="5">Histidine triad protein</fullName>
    </submittedName>
</protein>
<dbReference type="CDD" id="cd01277">
    <property type="entry name" value="HINT_subgroup"/>
    <property type="match status" value="1"/>
</dbReference>
<dbReference type="GO" id="GO:0003824">
    <property type="term" value="F:catalytic activity"/>
    <property type="evidence" value="ECO:0007669"/>
    <property type="project" value="InterPro"/>
</dbReference>
<reference evidence="5 6" key="1">
    <citation type="journal article" date="2015" name="Nature">
        <title>rRNA introns, odd ribosomes, and small enigmatic genomes across a large radiation of phyla.</title>
        <authorList>
            <person name="Brown C.T."/>
            <person name="Hug L.A."/>
            <person name="Thomas B.C."/>
            <person name="Sharon I."/>
            <person name="Castelle C.J."/>
            <person name="Singh A."/>
            <person name="Wilkins M.J."/>
            <person name="Williams K.H."/>
            <person name="Banfield J.F."/>
        </authorList>
    </citation>
    <scope>NUCLEOTIDE SEQUENCE [LARGE SCALE GENOMIC DNA]</scope>
</reference>
<feature type="active site" description="Tele-AMP-histidine intermediate" evidence="1">
    <location>
        <position position="99"/>
    </location>
</feature>
<accession>A0A0G0T9D5</accession>
<dbReference type="Pfam" id="PF01230">
    <property type="entry name" value="HIT"/>
    <property type="match status" value="1"/>
</dbReference>
<evidence type="ECO:0000313" key="6">
    <source>
        <dbReference type="Proteomes" id="UP000034855"/>
    </source>
</evidence>
<organism evidence="5 6">
    <name type="scientific">Candidatus Magasanikbacteria bacterium GW2011_GWA2_40_10</name>
    <dbReference type="NCBI Taxonomy" id="1619037"/>
    <lineage>
        <taxon>Bacteria</taxon>
        <taxon>Candidatus Magasanikiibacteriota</taxon>
    </lineage>
</organism>
<evidence type="ECO:0000256" key="3">
    <source>
        <dbReference type="PROSITE-ProRule" id="PRU00464"/>
    </source>
</evidence>
<dbReference type="PRINTS" id="PR00332">
    <property type="entry name" value="HISTRIAD"/>
</dbReference>
<feature type="domain" description="HIT" evidence="4">
    <location>
        <begin position="5"/>
        <end position="112"/>
    </location>
</feature>
<dbReference type="InterPro" id="IPR001310">
    <property type="entry name" value="Histidine_triad_HIT"/>
</dbReference>
<evidence type="ECO:0000313" key="5">
    <source>
        <dbReference type="EMBL" id="KKR34502.1"/>
    </source>
</evidence>
<comment type="caution">
    <text evidence="5">The sequence shown here is derived from an EMBL/GenBank/DDBJ whole genome shotgun (WGS) entry which is preliminary data.</text>
</comment>
<evidence type="ECO:0000256" key="2">
    <source>
        <dbReference type="PIRSR" id="PIRSR601310-3"/>
    </source>
</evidence>
<dbReference type="PANTHER" id="PTHR46648">
    <property type="entry name" value="HIT FAMILY PROTEIN 1"/>
    <property type="match status" value="1"/>
</dbReference>
<dbReference type="GO" id="GO:0009117">
    <property type="term" value="P:nucleotide metabolic process"/>
    <property type="evidence" value="ECO:0007669"/>
    <property type="project" value="TreeGrafter"/>
</dbReference>
<dbReference type="STRING" id="1619037.UT67_C0014G0014"/>
<evidence type="ECO:0000256" key="1">
    <source>
        <dbReference type="PIRSR" id="PIRSR601310-1"/>
    </source>
</evidence>
<dbReference type="InterPro" id="IPR011146">
    <property type="entry name" value="HIT-like"/>
</dbReference>
<name>A0A0G0T9D5_9BACT</name>
<dbReference type="PANTHER" id="PTHR46648:SF1">
    <property type="entry name" value="ADENOSINE 5'-MONOPHOSPHORAMIDASE HNT1"/>
    <property type="match status" value="1"/>
</dbReference>
<dbReference type="PROSITE" id="PS51084">
    <property type="entry name" value="HIT_2"/>
    <property type="match status" value="1"/>
</dbReference>
<dbReference type="EMBL" id="LBXR01000014">
    <property type="protein sequence ID" value="KKR34502.1"/>
    <property type="molecule type" value="Genomic_DNA"/>
</dbReference>
<sequence>MLDCLFCKIIAKEIPNYTVYEDENVLAFLDIHPCSKGHTVVVPKKHFADLAEMSVEDWQNMNGGLFRAFSKVQSVLNPDGINLGINNGKAAGQAVGHVHWHLIPRWHGDGGTSMHGIVRNGEGVDVKEIAEKFKI</sequence>